<proteinExistence type="predicted"/>
<keyword evidence="2" id="KW-1185">Reference proteome</keyword>
<name>A0A409YI58_9AGAR</name>
<sequence>MAYFLFLASPEKAKRLDGICAPEPLISGTNETREVPFNVLDVIELGCQGVLDINDDDFPIGLAFVEEGHDTKNLDLLDLADIAYLLTNLADVQGIVVPLGLGFGVHLRGVLPGLRVTQSAVANQEIVSTDLRESTVIPDVTVVGETVPDIAQLASLDVLLDGVERLLFGDLHLGVGPAGDFYDHVEDALVLISKEGDIVPGRDDRAILLSEDTMF</sequence>
<accession>A0A409YI58</accession>
<evidence type="ECO:0000313" key="1">
    <source>
        <dbReference type="EMBL" id="PPR02711.1"/>
    </source>
</evidence>
<reference evidence="1 2" key="1">
    <citation type="journal article" date="2018" name="Evol. Lett.">
        <title>Horizontal gene cluster transfer increased hallucinogenic mushroom diversity.</title>
        <authorList>
            <person name="Reynolds H.T."/>
            <person name="Vijayakumar V."/>
            <person name="Gluck-Thaler E."/>
            <person name="Korotkin H.B."/>
            <person name="Matheny P.B."/>
            <person name="Slot J.C."/>
        </authorList>
    </citation>
    <scope>NUCLEOTIDE SEQUENCE [LARGE SCALE GENOMIC DNA]</scope>
    <source>
        <strain evidence="1 2">SRW20</strain>
    </source>
</reference>
<gene>
    <name evidence="1" type="ORF">CVT26_009814</name>
</gene>
<evidence type="ECO:0000313" key="2">
    <source>
        <dbReference type="Proteomes" id="UP000284706"/>
    </source>
</evidence>
<protein>
    <submittedName>
        <fullName evidence="1">Uncharacterized protein</fullName>
    </submittedName>
</protein>
<comment type="caution">
    <text evidence="1">The sequence shown here is derived from an EMBL/GenBank/DDBJ whole genome shotgun (WGS) entry which is preliminary data.</text>
</comment>
<dbReference type="AlphaFoldDB" id="A0A409YI58"/>
<dbReference type="OrthoDB" id="7475344at2759"/>
<dbReference type="InParanoid" id="A0A409YI58"/>
<dbReference type="EMBL" id="NHYE01000828">
    <property type="protein sequence ID" value="PPR02711.1"/>
    <property type="molecule type" value="Genomic_DNA"/>
</dbReference>
<dbReference type="Proteomes" id="UP000284706">
    <property type="component" value="Unassembled WGS sequence"/>
</dbReference>
<organism evidence="1 2">
    <name type="scientific">Gymnopilus dilepis</name>
    <dbReference type="NCBI Taxonomy" id="231916"/>
    <lineage>
        <taxon>Eukaryota</taxon>
        <taxon>Fungi</taxon>
        <taxon>Dikarya</taxon>
        <taxon>Basidiomycota</taxon>
        <taxon>Agaricomycotina</taxon>
        <taxon>Agaricomycetes</taxon>
        <taxon>Agaricomycetidae</taxon>
        <taxon>Agaricales</taxon>
        <taxon>Agaricineae</taxon>
        <taxon>Hymenogastraceae</taxon>
        <taxon>Gymnopilus</taxon>
    </lineage>
</organism>